<organism evidence="1 2">
    <name type="scientific">Rhabditophanes sp. KR3021</name>
    <dbReference type="NCBI Taxonomy" id="114890"/>
    <lineage>
        <taxon>Eukaryota</taxon>
        <taxon>Metazoa</taxon>
        <taxon>Ecdysozoa</taxon>
        <taxon>Nematoda</taxon>
        <taxon>Chromadorea</taxon>
        <taxon>Rhabditida</taxon>
        <taxon>Tylenchina</taxon>
        <taxon>Panagrolaimomorpha</taxon>
        <taxon>Strongyloidoidea</taxon>
        <taxon>Alloionematidae</taxon>
        <taxon>Rhabditophanes</taxon>
    </lineage>
</organism>
<evidence type="ECO:0000313" key="1">
    <source>
        <dbReference type="Proteomes" id="UP000095286"/>
    </source>
</evidence>
<dbReference type="WBParaSite" id="RSKR_0000499800.1">
    <property type="protein sequence ID" value="RSKR_0000499800.1"/>
    <property type="gene ID" value="RSKR_0000499800"/>
</dbReference>
<proteinExistence type="predicted"/>
<dbReference type="Proteomes" id="UP000095286">
    <property type="component" value="Unplaced"/>
</dbReference>
<accession>A0AC35TX66</accession>
<protein>
    <submittedName>
        <fullName evidence="2">C2H2-type domain-containing protein</fullName>
    </submittedName>
</protein>
<evidence type="ECO:0000313" key="2">
    <source>
        <dbReference type="WBParaSite" id="RSKR_0000499800.1"/>
    </source>
</evidence>
<sequence>MSENASNQSNIEVEKNMSSEKDIILGPQPQEVGMELEVEEDEESVEVLNEPPSKKFKNENGTEKHISPIPEDPKSLAMDSLKCDEEIPNMNGTDDEIIQPPNHHIDPPKTEELQPNPIPAQIQKNLNDLDGLFEGLIDNLQKTYLIEANKATGPICKVIDTLLYGIHCEVKERPEEVKALIQGSRLVLPNSVFFPPSLTVEMCYEHDAVISFEQFTDTKYGFKKPPLTEDEKRKNKQLKATFAAPYMTNLVAEIGDNLVKEYVYGDIVLQRNLPETPKNIEEYQKVVQQLKPLYEKMKEENKPYKFKYRKCKACGFKSESQSIFLEHQKLLHYDGRKYKCTYCPEQDDKEKKMVKHITTAHNKEIVYEAPVDKYQCGICEENFPFKGLRETHMKVCKKDKTKTFNIQKVNEKYDLNAINQCLWTKSYYSPLAEAQKQAEAEKLHQEQIKRLAEAEKVKKANTVAKAALKRTANNEAKTSQGQQNLGASAINVAMLQSLMRNPQQMAQMAALEMLSKGNPAELMKILGGAGGGEQLKMFQQLMLMNQQQKQQAAQQQQNMNAVAAFARSSGASSETILQMVRAQQVQLAAAAALQQQPSTSKATNIQETNEKQHQVWISLMEGSLKTKIIPPELKKHIDVIRGNKATMQELVTKIIHLNDKMKANPNYKMSSEDTFVQYMFAILKIMNETDEASKASKSSSTSAKLKVTTHCEICRKVFNNKLTYFTHLREDHKQLFYKEPSYMEHGPDIQCPKCDAKTFFYTYLGLERHLFESHDMVTVDLLSKAQRSIDEGYCKICKKDMKSLIVTHVASAHEVKLASLAVSFKCDFCTTTTASYINLCEHLKSAHNKTNHL</sequence>
<name>A0AC35TX66_9BILA</name>
<reference evidence="2" key="1">
    <citation type="submission" date="2016-11" db="UniProtKB">
        <authorList>
            <consortium name="WormBaseParasite"/>
        </authorList>
    </citation>
    <scope>IDENTIFICATION</scope>
    <source>
        <strain evidence="2">KR3021</strain>
    </source>
</reference>